<dbReference type="Pfam" id="PF09361">
    <property type="entry name" value="Phasin_2"/>
    <property type="match status" value="1"/>
</dbReference>
<organism evidence="2 4">
    <name type="scientific">Aquamicrobium defluvii</name>
    <dbReference type="NCBI Taxonomy" id="69279"/>
    <lineage>
        <taxon>Bacteria</taxon>
        <taxon>Pseudomonadati</taxon>
        <taxon>Pseudomonadota</taxon>
        <taxon>Alphaproteobacteria</taxon>
        <taxon>Hyphomicrobiales</taxon>
        <taxon>Phyllobacteriaceae</taxon>
        <taxon>Aquamicrobium</taxon>
    </lineage>
</organism>
<dbReference type="NCBIfam" id="TIGR01985">
    <property type="entry name" value="phasin_2"/>
    <property type="match status" value="1"/>
</dbReference>
<dbReference type="EMBL" id="JENY01000008">
    <property type="protein sequence ID" value="EXL09218.1"/>
    <property type="molecule type" value="Genomic_DNA"/>
</dbReference>
<evidence type="ECO:0000313" key="3">
    <source>
        <dbReference type="EMBL" id="TDR37649.1"/>
    </source>
</evidence>
<evidence type="ECO:0000259" key="1">
    <source>
        <dbReference type="Pfam" id="PF09361"/>
    </source>
</evidence>
<dbReference type="InterPro" id="IPR018968">
    <property type="entry name" value="Phasin"/>
</dbReference>
<dbReference type="AlphaFoldDB" id="A0A011UTJ6"/>
<dbReference type="STRING" id="69279.BG36_23390"/>
<feature type="domain" description="Phasin" evidence="1">
    <location>
        <begin position="46"/>
        <end position="138"/>
    </location>
</feature>
<evidence type="ECO:0000313" key="5">
    <source>
        <dbReference type="Proteomes" id="UP000294958"/>
    </source>
</evidence>
<gene>
    <name evidence="2" type="ORF">BG36_23390</name>
    <name evidence="3" type="ORF">DES43_102197</name>
</gene>
<reference evidence="3 5" key="2">
    <citation type="submission" date="2019-03" db="EMBL/GenBank/DDBJ databases">
        <title>Genomic Encyclopedia of Type Strains, Phase IV (KMG-IV): sequencing the most valuable type-strain genomes for metagenomic binning, comparative biology and taxonomic classification.</title>
        <authorList>
            <person name="Goeker M."/>
        </authorList>
    </citation>
    <scope>NUCLEOTIDE SEQUENCE [LARGE SCALE GENOMIC DNA]</scope>
    <source>
        <strain evidence="3 5">DSM 11603</strain>
    </source>
</reference>
<dbReference type="OrthoDB" id="8479257at2"/>
<name>A0A011UTJ6_9HYPH</name>
<proteinExistence type="predicted"/>
<dbReference type="HOGENOM" id="CLU_119062_0_1_5"/>
<dbReference type="PATRIC" id="fig|69279.3.peg.1602"/>
<dbReference type="EMBL" id="SNZF01000002">
    <property type="protein sequence ID" value="TDR37649.1"/>
    <property type="molecule type" value="Genomic_DNA"/>
</dbReference>
<dbReference type="RefSeq" id="WP_035025258.1">
    <property type="nucleotide sequence ID" value="NZ_KK073882.1"/>
</dbReference>
<dbReference type="InterPro" id="IPR010234">
    <property type="entry name" value="Phasin_subfam-2"/>
</dbReference>
<evidence type="ECO:0000313" key="4">
    <source>
        <dbReference type="Proteomes" id="UP000019849"/>
    </source>
</evidence>
<dbReference type="Proteomes" id="UP000294958">
    <property type="component" value="Unassembled WGS sequence"/>
</dbReference>
<dbReference type="eggNOG" id="COG5490">
    <property type="taxonomic scope" value="Bacteria"/>
</dbReference>
<evidence type="ECO:0000313" key="2">
    <source>
        <dbReference type="EMBL" id="EXL09218.1"/>
    </source>
</evidence>
<dbReference type="Proteomes" id="UP000019849">
    <property type="component" value="Unassembled WGS sequence"/>
</dbReference>
<protein>
    <submittedName>
        <fullName evidence="2">Phasin</fullName>
    </submittedName>
</protein>
<comment type="caution">
    <text evidence="2">The sequence shown here is derived from an EMBL/GenBank/DDBJ whole genome shotgun (WGS) entry which is preliminary data.</text>
</comment>
<reference evidence="2 4" key="1">
    <citation type="submission" date="2014-02" db="EMBL/GenBank/DDBJ databases">
        <title>Aquamicrobium defluvii Genome sequencing.</title>
        <authorList>
            <person name="Wang X."/>
        </authorList>
    </citation>
    <scope>NUCLEOTIDE SEQUENCE [LARGE SCALE GENOMIC DNA]</scope>
    <source>
        <strain evidence="2 4">W13Z1</strain>
    </source>
</reference>
<keyword evidence="5" id="KW-1185">Reference proteome</keyword>
<accession>A0A011UTJ6</accession>
<sequence length="149" mass="16046">MTKTKTAETVEFPTFDASKAADQVRDFAEKGIEQSKQAYAKLRTGSEEAQKAFESTYEAARSSASDLSLKGIAAMRTNAEAGFAHLEALVGARSLSEVVELQTSFLRQRFEDAVAQTKDFQSVAAKAAEEVSKPIKSAVEKTFKGAKAA</sequence>